<evidence type="ECO:0000313" key="3">
    <source>
        <dbReference type="Proteomes" id="UP000266673"/>
    </source>
</evidence>
<protein>
    <submittedName>
        <fullName evidence="2">Uncharacterized protein</fullName>
    </submittedName>
</protein>
<dbReference type="AlphaFoldDB" id="A0A397VX42"/>
<comment type="caution">
    <text evidence="2">The sequence shown here is derived from an EMBL/GenBank/DDBJ whole genome shotgun (WGS) entry which is preliminary data.</text>
</comment>
<proteinExistence type="predicted"/>
<organism evidence="2 3">
    <name type="scientific">Gigaspora rosea</name>
    <dbReference type="NCBI Taxonomy" id="44941"/>
    <lineage>
        <taxon>Eukaryota</taxon>
        <taxon>Fungi</taxon>
        <taxon>Fungi incertae sedis</taxon>
        <taxon>Mucoromycota</taxon>
        <taxon>Glomeromycotina</taxon>
        <taxon>Glomeromycetes</taxon>
        <taxon>Diversisporales</taxon>
        <taxon>Gigasporaceae</taxon>
        <taxon>Gigaspora</taxon>
    </lineage>
</organism>
<sequence length="80" mass="9495">MATCKMFLSISAFNLYCLHLHSRSIRIFLSSFSMPLFFSTDYVHVQNVILALYQFCKSFVFICDHFFLISLIEIRLQHSY</sequence>
<dbReference type="EMBL" id="QKWP01000109">
    <property type="protein sequence ID" value="RIB27145.1"/>
    <property type="molecule type" value="Genomic_DNA"/>
</dbReference>
<keyword evidence="1" id="KW-0812">Transmembrane</keyword>
<evidence type="ECO:0000313" key="2">
    <source>
        <dbReference type="EMBL" id="RIB27145.1"/>
    </source>
</evidence>
<dbReference type="Proteomes" id="UP000266673">
    <property type="component" value="Unassembled WGS sequence"/>
</dbReference>
<name>A0A397VX42_9GLOM</name>
<keyword evidence="1" id="KW-1133">Transmembrane helix</keyword>
<accession>A0A397VX42</accession>
<reference evidence="2 3" key="1">
    <citation type="submission" date="2018-06" db="EMBL/GenBank/DDBJ databases">
        <title>Comparative genomics reveals the genomic features of Rhizophagus irregularis, R. cerebriforme, R. diaphanum and Gigaspora rosea, and their symbiotic lifestyle signature.</title>
        <authorList>
            <person name="Morin E."/>
            <person name="San Clemente H."/>
            <person name="Chen E.C.H."/>
            <person name="De La Providencia I."/>
            <person name="Hainaut M."/>
            <person name="Kuo A."/>
            <person name="Kohler A."/>
            <person name="Murat C."/>
            <person name="Tang N."/>
            <person name="Roy S."/>
            <person name="Loubradou J."/>
            <person name="Henrissat B."/>
            <person name="Grigoriev I.V."/>
            <person name="Corradi N."/>
            <person name="Roux C."/>
            <person name="Martin F.M."/>
        </authorList>
    </citation>
    <scope>NUCLEOTIDE SEQUENCE [LARGE SCALE GENOMIC DNA]</scope>
    <source>
        <strain evidence="2 3">DAOM 194757</strain>
    </source>
</reference>
<feature type="transmembrane region" description="Helical" evidence="1">
    <location>
        <begin position="50"/>
        <end position="72"/>
    </location>
</feature>
<gene>
    <name evidence="2" type="ORF">C2G38_2062823</name>
</gene>
<evidence type="ECO:0000256" key="1">
    <source>
        <dbReference type="SAM" id="Phobius"/>
    </source>
</evidence>
<keyword evidence="3" id="KW-1185">Reference proteome</keyword>
<keyword evidence="1" id="KW-0472">Membrane</keyword>